<dbReference type="PANTHER" id="PTHR45947">
    <property type="entry name" value="SULFOQUINOVOSYL TRANSFERASE SQD2"/>
    <property type="match status" value="1"/>
</dbReference>
<gene>
    <name evidence="3" type="ORF">I2488_01430</name>
</gene>
<dbReference type="PANTHER" id="PTHR45947:SF3">
    <property type="entry name" value="SULFOQUINOVOSYL TRANSFERASE SQD2"/>
    <property type="match status" value="1"/>
</dbReference>
<dbReference type="CDD" id="cd03801">
    <property type="entry name" value="GT4_PimA-like"/>
    <property type="match status" value="1"/>
</dbReference>
<dbReference type="Proteomes" id="UP000600799">
    <property type="component" value="Unassembled WGS sequence"/>
</dbReference>
<feature type="domain" description="Glycosyl transferase family 1" evidence="1">
    <location>
        <begin position="203"/>
        <end position="334"/>
    </location>
</feature>
<accession>A0ABS0HBJ5</accession>
<protein>
    <submittedName>
        <fullName evidence="3">Glycosyltransferase family 4 protein</fullName>
    </submittedName>
</protein>
<keyword evidence="4" id="KW-1185">Reference proteome</keyword>
<dbReference type="InterPro" id="IPR050194">
    <property type="entry name" value="Glycosyltransferase_grp1"/>
</dbReference>
<dbReference type="EMBL" id="JADQDC010000001">
    <property type="protein sequence ID" value="MBF9149656.1"/>
    <property type="molecule type" value="Genomic_DNA"/>
</dbReference>
<dbReference type="InterPro" id="IPR028098">
    <property type="entry name" value="Glyco_trans_4-like_N"/>
</dbReference>
<comment type="caution">
    <text evidence="3">The sequence shown here is derived from an EMBL/GenBank/DDBJ whole genome shotgun (WGS) entry which is preliminary data.</text>
</comment>
<dbReference type="Gene3D" id="3.40.50.2000">
    <property type="entry name" value="Glycogen Phosphorylase B"/>
    <property type="match status" value="2"/>
</dbReference>
<evidence type="ECO:0000259" key="1">
    <source>
        <dbReference type="Pfam" id="PF00534"/>
    </source>
</evidence>
<dbReference type="Pfam" id="PF13439">
    <property type="entry name" value="Glyco_transf_4"/>
    <property type="match status" value="1"/>
</dbReference>
<organism evidence="3 4">
    <name type="scientific">Novosphingobium jiangmenense</name>
    <dbReference type="NCBI Taxonomy" id="2791981"/>
    <lineage>
        <taxon>Bacteria</taxon>
        <taxon>Pseudomonadati</taxon>
        <taxon>Pseudomonadota</taxon>
        <taxon>Alphaproteobacteria</taxon>
        <taxon>Sphingomonadales</taxon>
        <taxon>Sphingomonadaceae</taxon>
        <taxon>Novosphingobium</taxon>
    </lineage>
</organism>
<dbReference type="RefSeq" id="WP_196274023.1">
    <property type="nucleotide sequence ID" value="NZ_JADQDC010000001.1"/>
</dbReference>
<name>A0ABS0HBJ5_9SPHN</name>
<evidence type="ECO:0000259" key="2">
    <source>
        <dbReference type="Pfam" id="PF13439"/>
    </source>
</evidence>
<dbReference type="SUPFAM" id="SSF53756">
    <property type="entry name" value="UDP-Glycosyltransferase/glycogen phosphorylase"/>
    <property type="match status" value="1"/>
</dbReference>
<feature type="domain" description="Glycosyltransferase subfamily 4-like N-terminal" evidence="2">
    <location>
        <begin position="23"/>
        <end position="197"/>
    </location>
</feature>
<dbReference type="Pfam" id="PF00534">
    <property type="entry name" value="Glycos_transf_1"/>
    <property type="match status" value="1"/>
</dbReference>
<sequence>MSRRKILFVSEFFPPEGERNQTGGTISNRNLIRFLAQEYDVNVLTFDPTSKPHLFCSEPYKVIQKVRPAWRAAGLFLFWQDFVRKCTKDLAGGANEPDFLIATTSTLAAFDVAPPQARCLAVVQAFENFGLNCRWVPPRSRVDLFKGAVLRRFQDGRLMRHADGVLTNSNFMRAAIARRFRIEPGRIHVLKQQVDCEPATRRPPQKTIGFVHRGKDKNIALVLEIARRSPDLTFLVYGHSAEIPDGRPANVSIMGWQSDRSAMFASAAVWLVPSLWAEPFGRVSIEAQAADRAVLVANCGGLPETIFDHRFLIDGYDPEAWLSRIRQILDLPETEIAAAGQLAREAFSKRAHDEAILTSMASITRTVRKTK</sequence>
<proteinExistence type="predicted"/>
<reference evidence="3 4" key="1">
    <citation type="submission" date="2020-11" db="EMBL/GenBank/DDBJ databases">
        <title>The genome sequence of Novosphingobium sp. 1Y9A.</title>
        <authorList>
            <person name="Liu Y."/>
        </authorList>
    </citation>
    <scope>NUCLEOTIDE SEQUENCE [LARGE SCALE GENOMIC DNA]</scope>
    <source>
        <strain evidence="3 4">1Y9A</strain>
    </source>
</reference>
<evidence type="ECO:0000313" key="3">
    <source>
        <dbReference type="EMBL" id="MBF9149656.1"/>
    </source>
</evidence>
<dbReference type="InterPro" id="IPR001296">
    <property type="entry name" value="Glyco_trans_1"/>
</dbReference>
<evidence type="ECO:0000313" key="4">
    <source>
        <dbReference type="Proteomes" id="UP000600799"/>
    </source>
</evidence>